<dbReference type="EMBL" id="CP089982">
    <property type="protein sequence ID" value="WXA90413.1"/>
    <property type="molecule type" value="Genomic_DNA"/>
</dbReference>
<reference evidence="6 7" key="1">
    <citation type="submission" date="2021-12" db="EMBL/GenBank/DDBJ databases">
        <title>Discovery of the Pendulisporaceae a myxobacterial family with distinct sporulation behavior and unique specialized metabolism.</title>
        <authorList>
            <person name="Garcia R."/>
            <person name="Popoff A."/>
            <person name="Bader C.D."/>
            <person name="Loehr J."/>
            <person name="Walesch S."/>
            <person name="Walt C."/>
            <person name="Boldt J."/>
            <person name="Bunk B."/>
            <person name="Haeckl F.J.F.P.J."/>
            <person name="Gunesch A.P."/>
            <person name="Birkelbach J."/>
            <person name="Nuebel U."/>
            <person name="Pietschmann T."/>
            <person name="Bach T."/>
            <person name="Mueller R."/>
        </authorList>
    </citation>
    <scope>NUCLEOTIDE SEQUENCE [LARGE SCALE GENOMIC DNA]</scope>
    <source>
        <strain evidence="6 7">MSr12523</strain>
    </source>
</reference>
<dbReference type="InterPro" id="IPR058163">
    <property type="entry name" value="LysR-type_TF_proteobact-type"/>
</dbReference>
<dbReference type="InterPro" id="IPR005119">
    <property type="entry name" value="LysR_subst-bd"/>
</dbReference>
<evidence type="ECO:0000256" key="2">
    <source>
        <dbReference type="ARBA" id="ARBA00023015"/>
    </source>
</evidence>
<dbReference type="SUPFAM" id="SSF46785">
    <property type="entry name" value="Winged helix' DNA-binding domain"/>
    <property type="match status" value="1"/>
</dbReference>
<dbReference type="RefSeq" id="WP_394841025.1">
    <property type="nucleotide sequence ID" value="NZ_CP089982.1"/>
</dbReference>
<evidence type="ECO:0000259" key="5">
    <source>
        <dbReference type="PROSITE" id="PS50931"/>
    </source>
</evidence>
<keyword evidence="2" id="KW-0805">Transcription regulation</keyword>
<evidence type="ECO:0000313" key="7">
    <source>
        <dbReference type="Proteomes" id="UP001379533"/>
    </source>
</evidence>
<dbReference type="InterPro" id="IPR036388">
    <property type="entry name" value="WH-like_DNA-bd_sf"/>
</dbReference>
<dbReference type="Gene3D" id="1.10.10.10">
    <property type="entry name" value="Winged helix-like DNA-binding domain superfamily/Winged helix DNA-binding domain"/>
    <property type="match status" value="1"/>
</dbReference>
<dbReference type="Pfam" id="PF00126">
    <property type="entry name" value="HTH_1"/>
    <property type="match status" value="1"/>
</dbReference>
<evidence type="ECO:0000313" key="6">
    <source>
        <dbReference type="EMBL" id="WXA90413.1"/>
    </source>
</evidence>
<dbReference type="InterPro" id="IPR036390">
    <property type="entry name" value="WH_DNA-bd_sf"/>
</dbReference>
<gene>
    <name evidence="6" type="ORF">LZC95_28610</name>
</gene>
<evidence type="ECO:0000256" key="4">
    <source>
        <dbReference type="ARBA" id="ARBA00023163"/>
    </source>
</evidence>
<dbReference type="Pfam" id="PF03466">
    <property type="entry name" value="LysR_substrate"/>
    <property type="match status" value="1"/>
</dbReference>
<comment type="similarity">
    <text evidence="1">Belongs to the LysR transcriptional regulatory family.</text>
</comment>
<protein>
    <submittedName>
        <fullName evidence="6">LysR family transcriptional regulator</fullName>
    </submittedName>
</protein>
<evidence type="ECO:0000256" key="1">
    <source>
        <dbReference type="ARBA" id="ARBA00009437"/>
    </source>
</evidence>
<keyword evidence="4" id="KW-0804">Transcription</keyword>
<dbReference type="PANTHER" id="PTHR30537:SF1">
    <property type="entry name" value="HTH-TYPE TRANSCRIPTIONAL REGULATOR PGRR"/>
    <property type="match status" value="1"/>
</dbReference>
<dbReference type="CDD" id="cd08422">
    <property type="entry name" value="PBP2_CrgA_like"/>
    <property type="match status" value="1"/>
</dbReference>
<dbReference type="PANTHER" id="PTHR30537">
    <property type="entry name" value="HTH-TYPE TRANSCRIPTIONAL REGULATOR"/>
    <property type="match status" value="1"/>
</dbReference>
<name>A0ABZ2JZA2_9BACT</name>
<organism evidence="6 7">
    <name type="scientific">Pendulispora brunnea</name>
    <dbReference type="NCBI Taxonomy" id="2905690"/>
    <lineage>
        <taxon>Bacteria</taxon>
        <taxon>Pseudomonadati</taxon>
        <taxon>Myxococcota</taxon>
        <taxon>Myxococcia</taxon>
        <taxon>Myxococcales</taxon>
        <taxon>Sorangiineae</taxon>
        <taxon>Pendulisporaceae</taxon>
        <taxon>Pendulispora</taxon>
    </lineage>
</organism>
<dbReference type="Proteomes" id="UP001379533">
    <property type="component" value="Chromosome"/>
</dbReference>
<proteinExistence type="inferred from homology"/>
<keyword evidence="7" id="KW-1185">Reference proteome</keyword>
<evidence type="ECO:0000256" key="3">
    <source>
        <dbReference type="ARBA" id="ARBA00023125"/>
    </source>
</evidence>
<feature type="domain" description="HTH lysR-type" evidence="5">
    <location>
        <begin position="1"/>
        <end position="59"/>
    </location>
</feature>
<dbReference type="SUPFAM" id="SSF53850">
    <property type="entry name" value="Periplasmic binding protein-like II"/>
    <property type="match status" value="1"/>
</dbReference>
<dbReference type="Gene3D" id="3.40.190.290">
    <property type="match status" value="1"/>
</dbReference>
<accession>A0ABZ2JZA2</accession>
<sequence>MDRIDDLEAFLAVVDKGSLTAAARAQRRSLQSISRSLTALEGRLGVELVHRTTRQSTPTEEGLAFYRRVKPALAEIHAAKLDAIHRRNEVSGVLRISSSVLFAPIYLVPAIAAFMDRHPKIEVELVLSERYVDLVEEGFDLAIRIGEMPDSDLRARRLGSLRAVVYGAPRYFAKHGKPKHPRDLAHHQCVIRTVDRQAHQWRFRIGGKATTVKVDGRFRVDGSAAAHAAAVHGLGLGFGPLWQIRKFVDEGALELVLVDYELPTIPIHAVSPASQAPLAKTRLFTEFLAAQLKRERW</sequence>
<dbReference type="InterPro" id="IPR000847">
    <property type="entry name" value="LysR_HTH_N"/>
</dbReference>
<dbReference type="PROSITE" id="PS50931">
    <property type="entry name" value="HTH_LYSR"/>
    <property type="match status" value="1"/>
</dbReference>
<keyword evidence="3" id="KW-0238">DNA-binding</keyword>